<comment type="caution">
    <text evidence="9">The sequence shown here is derived from an EMBL/GenBank/DDBJ whole genome shotgun (WGS) entry which is preliminary data.</text>
</comment>
<dbReference type="Proteomes" id="UP001174909">
    <property type="component" value="Unassembled WGS sequence"/>
</dbReference>
<feature type="binding site" evidence="8">
    <location>
        <position position="68"/>
    </location>
    <ligand>
        <name>Mg(2+)</name>
        <dbReference type="ChEBI" id="CHEBI:18420"/>
        <label>1</label>
    </ligand>
</feature>
<keyword evidence="2 9" id="KW-0378">Hydrolase</keyword>
<keyword evidence="8" id="KW-0479">Metal-binding</keyword>
<accession>A0AA35TBG9</accession>
<evidence type="ECO:0000256" key="2">
    <source>
        <dbReference type="ARBA" id="ARBA00022801"/>
    </source>
</evidence>
<evidence type="ECO:0000256" key="3">
    <source>
        <dbReference type="ARBA" id="ARBA00049582"/>
    </source>
</evidence>
<name>A0AA35TBG9_GEOBA</name>
<evidence type="ECO:0000256" key="6">
    <source>
        <dbReference type="ARBA" id="ARBA00049798"/>
    </source>
</evidence>
<evidence type="ECO:0000256" key="8">
    <source>
        <dbReference type="PIRSR" id="PIRSR605502-1"/>
    </source>
</evidence>
<dbReference type="InterPro" id="IPR050792">
    <property type="entry name" value="ADP-ribosylglycohydrolase"/>
</dbReference>
<dbReference type="AlphaFoldDB" id="A0AA35TBG9"/>
<dbReference type="Pfam" id="PF03747">
    <property type="entry name" value="ADP_ribosyl_GH"/>
    <property type="match status" value="1"/>
</dbReference>
<comment type="similarity">
    <text evidence="1">Belongs to the ADP-ribosylglycohydrolase family.</text>
</comment>
<dbReference type="InterPro" id="IPR005502">
    <property type="entry name" value="Ribosyl_crysJ1"/>
</dbReference>
<gene>
    <name evidence="9" type="ORF">GBAR_LOCUS24683</name>
</gene>
<evidence type="ECO:0000256" key="7">
    <source>
        <dbReference type="ARBA" id="ARBA00049810"/>
    </source>
</evidence>
<feature type="binding site" evidence="8">
    <location>
        <position position="325"/>
    </location>
    <ligand>
        <name>Mg(2+)</name>
        <dbReference type="ChEBI" id="CHEBI:18420"/>
        <label>1</label>
    </ligand>
</feature>
<feature type="binding site" evidence="8">
    <location>
        <position position="67"/>
    </location>
    <ligand>
        <name>Mg(2+)</name>
        <dbReference type="ChEBI" id="CHEBI:18420"/>
        <label>1</label>
    </ligand>
</feature>
<proteinExistence type="inferred from homology"/>
<dbReference type="Gene3D" id="1.10.4080.10">
    <property type="entry name" value="ADP-ribosylation/Crystallin J1"/>
    <property type="match status" value="1"/>
</dbReference>
<sequence>MAGSVPADDQRLCFEACMVLGGVGDALGYRNDTWEVCRSGERIHEEAKELGGIESVNVTPKDWRVSDDTVMHIATAEALLTEWSDSDQLYSAIALKYKECMRDMAGRAPGLTCSSKVHMLKPHAKEGWVIPFDRKGGGCGAAMRAAPIGLYFWTPEQLDKLVSVSIESGRMTHHHPTGYLGSLAVALFVSYSVQKRPLREWGAGLLHTLDTAKQYIIQHSPQRDHKEHMDNWTYFEQYWKDYLALRQLTSGKTDAVFEDHDVKSVKERDAFYKSLSYSGTGGASGHDAPIIAYEALLNTWRPAGDKRRQWIDLCEHSMLHGGDSDSTGIIAAACWGAIEGYTGVPENHYKNLEYRDRLASLGRNIYKKINM</sequence>
<evidence type="ECO:0000256" key="4">
    <source>
        <dbReference type="ARBA" id="ARBA00049725"/>
    </source>
</evidence>
<feature type="binding site" evidence="8">
    <location>
        <position position="326"/>
    </location>
    <ligand>
        <name>Mg(2+)</name>
        <dbReference type="ChEBI" id="CHEBI:18420"/>
        <label>1</label>
    </ligand>
</feature>
<keyword evidence="10" id="KW-1185">Reference proteome</keyword>
<protein>
    <recommendedName>
        <fullName evidence="5">ADP-ribosylhydrolase ARH1</fullName>
        <ecNumber evidence="4">3.2.2.19</ecNumber>
    </recommendedName>
    <alternativeName>
        <fullName evidence="6">ADP-ribose-L-arginine cleaving enzyme</fullName>
    </alternativeName>
    <alternativeName>
        <fullName evidence="7">[Protein ADP-ribosylarginine] hydrolase</fullName>
    </alternativeName>
</protein>
<feature type="binding site" evidence="8">
    <location>
        <position position="323"/>
    </location>
    <ligand>
        <name>Mg(2+)</name>
        <dbReference type="ChEBI" id="CHEBI:18420"/>
        <label>1</label>
    </ligand>
</feature>
<dbReference type="GO" id="GO:0003875">
    <property type="term" value="F:ADP-ribosylarginine hydrolase activity"/>
    <property type="evidence" value="ECO:0007669"/>
    <property type="project" value="UniProtKB-EC"/>
</dbReference>
<dbReference type="InterPro" id="IPR036705">
    <property type="entry name" value="Ribosyl_crysJ1_sf"/>
</dbReference>
<dbReference type="SUPFAM" id="SSF101478">
    <property type="entry name" value="ADP-ribosylglycohydrolase"/>
    <property type="match status" value="1"/>
</dbReference>
<dbReference type="EMBL" id="CASHTH010003399">
    <property type="protein sequence ID" value="CAI8044508.1"/>
    <property type="molecule type" value="Genomic_DNA"/>
</dbReference>
<dbReference type="PANTHER" id="PTHR16222:SF26">
    <property type="entry name" value="ADP-RIBOSYLHYDROLASE ARH1"/>
    <property type="match status" value="1"/>
</dbReference>
<comment type="cofactor">
    <cofactor evidence="8">
        <name>Mg(2+)</name>
        <dbReference type="ChEBI" id="CHEBI:18420"/>
    </cofactor>
    <text evidence="8">Binds 2 magnesium ions per subunit.</text>
</comment>
<dbReference type="EC" id="3.2.2.19" evidence="4"/>
<comment type="function">
    <text evidence="3">Specifically acts as an arginine mono-ADP-ribosylhydrolase by mediating the removal of mono-ADP-ribose attached to arginine residues on proteins.</text>
</comment>
<reference evidence="9" key="1">
    <citation type="submission" date="2023-03" db="EMBL/GenBank/DDBJ databases">
        <authorList>
            <person name="Steffen K."/>
            <person name="Cardenas P."/>
        </authorList>
    </citation>
    <scope>NUCLEOTIDE SEQUENCE</scope>
</reference>
<evidence type="ECO:0000313" key="9">
    <source>
        <dbReference type="EMBL" id="CAI8044508.1"/>
    </source>
</evidence>
<dbReference type="PANTHER" id="PTHR16222">
    <property type="entry name" value="ADP-RIBOSYLGLYCOHYDROLASE"/>
    <property type="match status" value="1"/>
</dbReference>
<dbReference type="GO" id="GO:0046872">
    <property type="term" value="F:metal ion binding"/>
    <property type="evidence" value="ECO:0007669"/>
    <property type="project" value="UniProtKB-KW"/>
</dbReference>
<keyword evidence="8" id="KW-0460">Magnesium</keyword>
<evidence type="ECO:0000256" key="5">
    <source>
        <dbReference type="ARBA" id="ARBA00049773"/>
    </source>
</evidence>
<feature type="binding site" evidence="8">
    <location>
        <position position="66"/>
    </location>
    <ligand>
        <name>Mg(2+)</name>
        <dbReference type="ChEBI" id="CHEBI:18420"/>
        <label>1</label>
    </ligand>
</feature>
<organism evidence="9 10">
    <name type="scientific">Geodia barretti</name>
    <name type="common">Barrett's horny sponge</name>
    <dbReference type="NCBI Taxonomy" id="519541"/>
    <lineage>
        <taxon>Eukaryota</taxon>
        <taxon>Metazoa</taxon>
        <taxon>Porifera</taxon>
        <taxon>Demospongiae</taxon>
        <taxon>Heteroscleromorpha</taxon>
        <taxon>Tetractinellida</taxon>
        <taxon>Astrophorina</taxon>
        <taxon>Geodiidae</taxon>
        <taxon>Geodia</taxon>
    </lineage>
</organism>
<evidence type="ECO:0000256" key="1">
    <source>
        <dbReference type="ARBA" id="ARBA00010702"/>
    </source>
</evidence>
<evidence type="ECO:0000313" key="10">
    <source>
        <dbReference type="Proteomes" id="UP001174909"/>
    </source>
</evidence>